<reference evidence="1" key="1">
    <citation type="journal article" date="2014" name="Int. J. Syst. Evol. Microbiol.">
        <title>Complete genome sequence of Corynebacterium casei LMG S-19264T (=DSM 44701T), isolated from a smear-ripened cheese.</title>
        <authorList>
            <consortium name="US DOE Joint Genome Institute (JGI-PGF)"/>
            <person name="Walter F."/>
            <person name="Albersmeier A."/>
            <person name="Kalinowski J."/>
            <person name="Ruckert C."/>
        </authorList>
    </citation>
    <scope>NUCLEOTIDE SEQUENCE</scope>
    <source>
        <strain evidence="1">CGMCC 1.15448</strain>
    </source>
</reference>
<organism evidence="1 2">
    <name type="scientific">Puia dinghuensis</name>
    <dbReference type="NCBI Taxonomy" id="1792502"/>
    <lineage>
        <taxon>Bacteria</taxon>
        <taxon>Pseudomonadati</taxon>
        <taxon>Bacteroidota</taxon>
        <taxon>Chitinophagia</taxon>
        <taxon>Chitinophagales</taxon>
        <taxon>Chitinophagaceae</taxon>
        <taxon>Puia</taxon>
    </lineage>
</organism>
<comment type="caution">
    <text evidence="1">The sequence shown here is derived from an EMBL/GenBank/DDBJ whole genome shotgun (WGS) entry which is preliminary data.</text>
</comment>
<keyword evidence="2" id="KW-1185">Reference proteome</keyword>
<dbReference type="AlphaFoldDB" id="A0A8J2UGS4"/>
<name>A0A8J2UGS4_9BACT</name>
<evidence type="ECO:0000313" key="1">
    <source>
        <dbReference type="EMBL" id="GGB14873.1"/>
    </source>
</evidence>
<proteinExistence type="predicted"/>
<dbReference type="EMBL" id="BMJC01000005">
    <property type="protein sequence ID" value="GGB14873.1"/>
    <property type="molecule type" value="Genomic_DNA"/>
</dbReference>
<reference evidence="1" key="2">
    <citation type="submission" date="2020-09" db="EMBL/GenBank/DDBJ databases">
        <authorList>
            <person name="Sun Q."/>
            <person name="Zhou Y."/>
        </authorList>
    </citation>
    <scope>NUCLEOTIDE SEQUENCE</scope>
    <source>
        <strain evidence="1">CGMCC 1.15448</strain>
    </source>
</reference>
<accession>A0A8J2UGS4</accession>
<dbReference type="Proteomes" id="UP000607559">
    <property type="component" value="Unassembled WGS sequence"/>
</dbReference>
<protein>
    <submittedName>
        <fullName evidence="1">Uncharacterized protein</fullName>
    </submittedName>
</protein>
<gene>
    <name evidence="1" type="ORF">GCM10011511_43280</name>
</gene>
<evidence type="ECO:0000313" key="2">
    <source>
        <dbReference type="Proteomes" id="UP000607559"/>
    </source>
</evidence>
<sequence>MGKSKALTRHYNPTGGWPATFVYNLLGMKNTTTVLLFGLFVLAGCTTTGGHLFVKTSIACPPLSDTVMFVLLPKRPKGPIDGIKIGRAFYAERLHYSIPTSWTRDLFVDSLRSLALQHGANLAKVTGFMWATMRDGEYFDVDLYRVPDIQRYKNDDELDWSTRHQLRFDDFKFPGPILDDPSIGQSRGTYELTTVAKFHCQTSWINRASKDSAELLLHEQGLFDLCEIYCRQYRYAILRQNDWWPTEFDKINKAWMAKRSQYEWQTFHGLDSARQAEWTAKINHALLYGTGGSDADFKVN</sequence>